<dbReference type="Proteomes" id="UP000230178">
    <property type="component" value="Unassembled WGS sequence"/>
</dbReference>
<reference evidence="2" key="1">
    <citation type="submission" date="2017-09" db="EMBL/GenBank/DDBJ databases">
        <title>Depth-based differentiation of microbial function through sediment-hosted aquifers and enrichment of novel symbionts in the deep terrestrial subsurface.</title>
        <authorList>
            <person name="Probst A.J."/>
            <person name="Ladd B."/>
            <person name="Jarett J.K."/>
            <person name="Geller-Mcgrath D.E."/>
            <person name="Sieber C.M.K."/>
            <person name="Emerson J.B."/>
            <person name="Anantharaman K."/>
            <person name="Thomas B.C."/>
            <person name="Malmstrom R."/>
            <person name="Stieglmeier M."/>
            <person name="Klingl A."/>
            <person name="Woyke T."/>
            <person name="Ryan C.M."/>
            <person name="Banfield J.F."/>
        </authorList>
    </citation>
    <scope>NUCLEOTIDE SEQUENCE [LARGE SCALE GENOMIC DNA]</scope>
</reference>
<evidence type="ECO:0000313" key="2">
    <source>
        <dbReference type="Proteomes" id="UP000230178"/>
    </source>
</evidence>
<accession>A0A2M7Z2Q8</accession>
<comment type="caution">
    <text evidence="1">The sequence shown here is derived from an EMBL/GenBank/DDBJ whole genome shotgun (WGS) entry which is preliminary data.</text>
</comment>
<evidence type="ECO:0000313" key="1">
    <source>
        <dbReference type="EMBL" id="PJA82689.1"/>
    </source>
</evidence>
<dbReference type="EMBL" id="PFVS01000105">
    <property type="protein sequence ID" value="PJA82689.1"/>
    <property type="molecule type" value="Genomic_DNA"/>
</dbReference>
<proteinExistence type="predicted"/>
<organism evidence="1 2">
    <name type="scientific">Candidatus Nealsonbacteria bacterium CG_4_9_14_3_um_filter_37_29</name>
    <dbReference type="NCBI Taxonomy" id="1974696"/>
    <lineage>
        <taxon>Bacteria</taxon>
        <taxon>Candidatus Nealsoniibacteriota</taxon>
    </lineage>
</organism>
<dbReference type="AlphaFoldDB" id="A0A2M7Z2Q8"/>
<sequence>MKKSGREPANADNFVKIIGDMEEIRQLMGSCYDDGNVPNANWNSGKFKVNWYNPDNVNDNLCSRQKFPKRQIPY</sequence>
<protein>
    <submittedName>
        <fullName evidence="1">Uncharacterized protein</fullName>
    </submittedName>
</protein>
<gene>
    <name evidence="1" type="ORF">CO146_02645</name>
</gene>
<name>A0A2M7Z2Q8_9BACT</name>